<reference evidence="3" key="2">
    <citation type="submission" date="2019-09" db="UniProtKB">
        <authorList>
            <consortium name="WormBaseParasite"/>
        </authorList>
    </citation>
    <scope>IDENTIFICATION</scope>
</reference>
<sequence>MNVVWNSGTAAGVTASPVMLVPAKTRPLMSAHVIQDLEEHQKQSNDLRVKHDMACMWLSKTTKNTMRISTTNDIPSAQLHSKR</sequence>
<evidence type="ECO:0000313" key="3">
    <source>
        <dbReference type="WBParaSite" id="HPBE_0000742701-mRNA-1"/>
    </source>
</evidence>
<keyword evidence="2" id="KW-1185">Reference proteome</keyword>
<evidence type="ECO:0000313" key="1">
    <source>
        <dbReference type="EMBL" id="VDO72221.1"/>
    </source>
</evidence>
<dbReference type="AlphaFoldDB" id="A0A183FK12"/>
<name>A0A183FK12_HELPZ</name>
<protein>
    <submittedName>
        <fullName evidence="3">Secreted protein</fullName>
    </submittedName>
</protein>
<dbReference type="WBParaSite" id="HPBE_0000742701-mRNA-1">
    <property type="protein sequence ID" value="HPBE_0000742701-mRNA-1"/>
    <property type="gene ID" value="HPBE_0000742701"/>
</dbReference>
<reference evidence="1 2" key="1">
    <citation type="submission" date="2018-11" db="EMBL/GenBank/DDBJ databases">
        <authorList>
            <consortium name="Pathogen Informatics"/>
        </authorList>
    </citation>
    <scope>NUCLEOTIDE SEQUENCE [LARGE SCALE GENOMIC DNA]</scope>
</reference>
<accession>A0A3P7XDB7</accession>
<accession>A0A183FK12</accession>
<dbReference type="EMBL" id="UZAH01025885">
    <property type="protein sequence ID" value="VDO72221.1"/>
    <property type="molecule type" value="Genomic_DNA"/>
</dbReference>
<dbReference type="Proteomes" id="UP000050761">
    <property type="component" value="Unassembled WGS sequence"/>
</dbReference>
<proteinExistence type="predicted"/>
<evidence type="ECO:0000313" key="2">
    <source>
        <dbReference type="Proteomes" id="UP000050761"/>
    </source>
</evidence>
<gene>
    <name evidence="1" type="ORF">HPBE_LOCUS7428</name>
</gene>
<organism evidence="2 3">
    <name type="scientific">Heligmosomoides polygyrus</name>
    <name type="common">Parasitic roundworm</name>
    <dbReference type="NCBI Taxonomy" id="6339"/>
    <lineage>
        <taxon>Eukaryota</taxon>
        <taxon>Metazoa</taxon>
        <taxon>Ecdysozoa</taxon>
        <taxon>Nematoda</taxon>
        <taxon>Chromadorea</taxon>
        <taxon>Rhabditida</taxon>
        <taxon>Rhabditina</taxon>
        <taxon>Rhabditomorpha</taxon>
        <taxon>Strongyloidea</taxon>
        <taxon>Heligmosomidae</taxon>
        <taxon>Heligmosomoides</taxon>
    </lineage>
</organism>